<dbReference type="InterPro" id="IPR013320">
    <property type="entry name" value="ConA-like_dom_sf"/>
</dbReference>
<dbReference type="RefSeq" id="XP_043551166.1">
    <property type="nucleotide sequence ID" value="XM_043695231.1"/>
</dbReference>
<dbReference type="InterPro" id="IPR050143">
    <property type="entry name" value="TRIM/RBCC"/>
</dbReference>
<feature type="domain" description="RING-type" evidence="7">
    <location>
        <begin position="16"/>
        <end position="56"/>
    </location>
</feature>
<dbReference type="SMART" id="SM00184">
    <property type="entry name" value="RING"/>
    <property type="match status" value="1"/>
</dbReference>
<keyword evidence="3" id="KW-0862">Zinc</keyword>
<dbReference type="GeneID" id="122552544"/>
<feature type="region of interest" description="Disordered" evidence="6">
    <location>
        <begin position="518"/>
        <end position="537"/>
    </location>
</feature>
<dbReference type="EMBL" id="KF356200">
    <property type="protein sequence ID" value="AHA43050.1"/>
    <property type="molecule type" value="mRNA"/>
</dbReference>
<organism evidence="10">
    <name type="scientific">Chiloscyllium plagiosum</name>
    <name type="common">whitespotted bambooshark</name>
    <dbReference type="NCBI Taxonomy" id="36176"/>
    <lineage>
        <taxon>Eukaryota</taxon>
        <taxon>Metazoa</taxon>
        <taxon>Chordata</taxon>
        <taxon>Craniata</taxon>
        <taxon>Vertebrata</taxon>
        <taxon>Chondrichthyes</taxon>
        <taxon>Elasmobranchii</taxon>
        <taxon>Galeomorphii</taxon>
        <taxon>Galeoidea</taxon>
        <taxon>Orectolobiformes</taxon>
        <taxon>Hemiscylliidae</taxon>
        <taxon>Chiloscyllium</taxon>
    </lineage>
</organism>
<sequence>MEAGGKISWLEDELSCPICQDIFKDPVAPPCQHNFCWACLTSYWKKKGNSECPVCREMYSIKDLKWNRTLANIVESFLKEFTKEQEVSQPDPVCSLHKELVKLYCQEDQEVMCVVCLHSKKHENHRCRPLEEATKESKEELKILMKSLQSKMVKFSAIRNEYELTLKHIKSQASGTEKQIKQEFQKLHCFLHREERILMSNLQKEEEHHVQLMKQKIKEVSEDISSLEATIQSIESELSQRDSALFLLSLPATRKRANCTPQCPETVSAMINVGRYVGSLQYKVWKKMLNMINPASVTLDPNTAAPWLSLSQDLTMMGYSPNKQLLPDNPERFDSCVSVLGLEGYSSGQHHWDVDVRGQSSWCLGVAQESIQRKGIIKVDPENGFWAIGLMDGNEYYACTSPWRTELSINPKIIRVCLDYKAGQVSFYNLEDMTLLYTFTDTFTEKLYPYFCPYLLQDTNNISLMKIYPRKVRHREHSVWICHYLVWQLYHSRSETVTESGELGPDNHKGQPPIYRIHLPGPLSRKDRQHSQRSIPS</sequence>
<dbReference type="SMART" id="SM00449">
    <property type="entry name" value="SPRY"/>
    <property type="match status" value="1"/>
</dbReference>
<dbReference type="Pfam" id="PF13765">
    <property type="entry name" value="PRY"/>
    <property type="match status" value="1"/>
</dbReference>
<protein>
    <submittedName>
        <fullName evidence="10">Tripartite motif-containing protein 35-like protein isoform 1</fullName>
    </submittedName>
</protein>
<dbReference type="Gene3D" id="3.30.40.10">
    <property type="entry name" value="Zinc/RING finger domain, C3HC4 (zinc finger)"/>
    <property type="match status" value="1"/>
</dbReference>
<dbReference type="FunFam" id="2.60.120.920:FF:000004">
    <property type="entry name" value="Butyrophilin subfamily 1 member A1"/>
    <property type="match status" value="1"/>
</dbReference>
<dbReference type="Pfam" id="PF00643">
    <property type="entry name" value="zf-B_box"/>
    <property type="match status" value="1"/>
</dbReference>
<dbReference type="InterPro" id="IPR000315">
    <property type="entry name" value="Znf_B-box"/>
</dbReference>
<dbReference type="SMART" id="SM00589">
    <property type="entry name" value="PRY"/>
    <property type="match status" value="1"/>
</dbReference>
<evidence type="ECO:0000259" key="7">
    <source>
        <dbReference type="PROSITE" id="PS50089"/>
    </source>
</evidence>
<evidence type="ECO:0000256" key="2">
    <source>
        <dbReference type="ARBA" id="ARBA00022771"/>
    </source>
</evidence>
<dbReference type="InterPro" id="IPR003879">
    <property type="entry name" value="Butyrophylin_SPRY"/>
</dbReference>
<dbReference type="PROSITE" id="PS50188">
    <property type="entry name" value="B302_SPRY"/>
    <property type="match status" value="1"/>
</dbReference>
<dbReference type="PROSITE" id="PS50119">
    <property type="entry name" value="ZF_BBOX"/>
    <property type="match status" value="1"/>
</dbReference>
<evidence type="ECO:0000256" key="6">
    <source>
        <dbReference type="SAM" id="MobiDB-lite"/>
    </source>
</evidence>
<dbReference type="InterPro" id="IPR001841">
    <property type="entry name" value="Znf_RING"/>
</dbReference>
<dbReference type="InterPro" id="IPR027370">
    <property type="entry name" value="Znf-RING_euk"/>
</dbReference>
<evidence type="ECO:0000259" key="8">
    <source>
        <dbReference type="PROSITE" id="PS50119"/>
    </source>
</evidence>
<dbReference type="PANTHER" id="PTHR24103">
    <property type="entry name" value="E3 UBIQUITIN-PROTEIN LIGASE TRIM"/>
    <property type="match status" value="1"/>
</dbReference>
<reference evidence="10" key="1">
    <citation type="submission" date="2013-07" db="EMBL/GenBank/DDBJ databases">
        <title>Gene cloning, characterization and biological function analysis of the trim35-like gene from Chiloscyllium plagiosum.</title>
        <authorList>
            <person name="Zhang X."/>
            <person name="Chen Y."/>
            <person name="Zhao H."/>
            <person name="Yao B."/>
        </authorList>
    </citation>
    <scope>NUCLEOTIDE SEQUENCE</scope>
</reference>
<dbReference type="CDD" id="cd13733">
    <property type="entry name" value="SPRY_PRY_C-I_1"/>
    <property type="match status" value="1"/>
</dbReference>
<dbReference type="SMART" id="SM00336">
    <property type="entry name" value="BBOX"/>
    <property type="match status" value="1"/>
</dbReference>
<evidence type="ECO:0000259" key="9">
    <source>
        <dbReference type="PROSITE" id="PS50188"/>
    </source>
</evidence>
<evidence type="ECO:0000313" key="10">
    <source>
        <dbReference type="EMBL" id="AHA43050.1"/>
    </source>
</evidence>
<evidence type="ECO:0000256" key="5">
    <source>
        <dbReference type="SAM" id="Coils"/>
    </source>
</evidence>
<accession>A0A0H3U1L9</accession>
<feature type="domain" description="B box-type" evidence="8">
    <location>
        <begin position="89"/>
        <end position="130"/>
    </location>
</feature>
<dbReference type="InterPro" id="IPR003877">
    <property type="entry name" value="SPRY_dom"/>
</dbReference>
<dbReference type="InterPro" id="IPR013083">
    <property type="entry name" value="Znf_RING/FYVE/PHD"/>
</dbReference>
<dbReference type="AlphaFoldDB" id="A0A0H3U1L9"/>
<dbReference type="Gene3D" id="2.60.120.920">
    <property type="match status" value="1"/>
</dbReference>
<dbReference type="PROSITE" id="PS50089">
    <property type="entry name" value="ZF_RING_2"/>
    <property type="match status" value="1"/>
</dbReference>
<dbReference type="PRINTS" id="PR01407">
    <property type="entry name" value="BUTYPHLNCDUF"/>
</dbReference>
<keyword evidence="2 4" id="KW-0863">Zinc-finger</keyword>
<dbReference type="SUPFAM" id="SSF49899">
    <property type="entry name" value="Concanavalin A-like lectins/glucanases"/>
    <property type="match status" value="1"/>
</dbReference>
<feature type="coiled-coil region" evidence="5">
    <location>
        <begin position="210"/>
        <end position="237"/>
    </location>
</feature>
<dbReference type="PROSITE" id="PS00518">
    <property type="entry name" value="ZF_RING_1"/>
    <property type="match status" value="1"/>
</dbReference>
<dbReference type="GO" id="GO:0008270">
    <property type="term" value="F:zinc ion binding"/>
    <property type="evidence" value="ECO:0007669"/>
    <property type="project" value="UniProtKB-KW"/>
</dbReference>
<keyword evidence="1" id="KW-0479">Metal-binding</keyword>
<dbReference type="Gene3D" id="3.30.160.60">
    <property type="entry name" value="Classic Zinc Finger"/>
    <property type="match status" value="1"/>
</dbReference>
<dbReference type="Pfam" id="PF00622">
    <property type="entry name" value="SPRY"/>
    <property type="match status" value="1"/>
</dbReference>
<evidence type="ECO:0000256" key="3">
    <source>
        <dbReference type="ARBA" id="ARBA00022833"/>
    </source>
</evidence>
<feature type="domain" description="B30.2/SPRY" evidence="9">
    <location>
        <begin position="277"/>
        <end position="469"/>
    </location>
</feature>
<dbReference type="InterPro" id="IPR001870">
    <property type="entry name" value="B30.2/SPRY"/>
</dbReference>
<evidence type="ECO:0000256" key="1">
    <source>
        <dbReference type="ARBA" id="ARBA00022723"/>
    </source>
</evidence>
<dbReference type="SUPFAM" id="SSF57845">
    <property type="entry name" value="B-box zinc-binding domain"/>
    <property type="match status" value="1"/>
</dbReference>
<dbReference type="Pfam" id="PF13445">
    <property type="entry name" value="zf-RING_UBOX"/>
    <property type="match status" value="1"/>
</dbReference>
<dbReference type="SUPFAM" id="SSF57850">
    <property type="entry name" value="RING/U-box"/>
    <property type="match status" value="1"/>
</dbReference>
<dbReference type="KEGG" id="cpla:122552544"/>
<evidence type="ECO:0000256" key="4">
    <source>
        <dbReference type="PROSITE-ProRule" id="PRU00024"/>
    </source>
</evidence>
<keyword evidence="5" id="KW-0175">Coiled coil</keyword>
<name>A0A0H3U1L9_9CHON</name>
<dbReference type="InterPro" id="IPR006574">
    <property type="entry name" value="PRY"/>
</dbReference>
<dbReference type="InterPro" id="IPR043136">
    <property type="entry name" value="B30.2/SPRY_sf"/>
</dbReference>
<proteinExistence type="evidence at transcript level"/>
<dbReference type="InterPro" id="IPR017907">
    <property type="entry name" value="Znf_RING_CS"/>
</dbReference>